<dbReference type="SMART" id="SM00343">
    <property type="entry name" value="ZnF_C2HC"/>
    <property type="match status" value="4"/>
</dbReference>
<dbReference type="PANTHER" id="PTHR15503:SF45">
    <property type="entry name" value="RNA-DIRECTED DNA POLYMERASE HOMOLOG"/>
    <property type="match status" value="1"/>
</dbReference>
<dbReference type="Gene3D" id="2.40.70.10">
    <property type="entry name" value="Acid Proteases"/>
    <property type="match status" value="1"/>
</dbReference>
<dbReference type="InterPro" id="IPR043502">
    <property type="entry name" value="DNA/RNA_pol_sf"/>
</dbReference>
<dbReference type="InterPro" id="IPR045358">
    <property type="entry name" value="Ty3_capsid"/>
</dbReference>
<dbReference type="EMBL" id="BKCJ010003258">
    <property type="protein sequence ID" value="GEU53982.1"/>
    <property type="molecule type" value="Genomic_DNA"/>
</dbReference>
<dbReference type="SUPFAM" id="SSF57756">
    <property type="entry name" value="Retrovirus zinc finger-like domains"/>
    <property type="match status" value="2"/>
</dbReference>
<accession>A0A6L2KZR3</accession>
<dbReference type="Gene3D" id="4.10.60.10">
    <property type="entry name" value="Zinc finger, CCHC-type"/>
    <property type="match status" value="2"/>
</dbReference>
<feature type="region of interest" description="Disordered" evidence="2">
    <location>
        <begin position="263"/>
        <end position="283"/>
    </location>
</feature>
<feature type="region of interest" description="Disordered" evidence="2">
    <location>
        <begin position="1033"/>
        <end position="1076"/>
    </location>
</feature>
<dbReference type="InterPro" id="IPR032567">
    <property type="entry name" value="RTL1-rel"/>
</dbReference>
<feature type="domain" description="CCHC-type" evidence="3">
    <location>
        <begin position="537"/>
        <end position="552"/>
    </location>
</feature>
<comment type="caution">
    <text evidence="5">The sequence shown here is derived from an EMBL/GenBank/DDBJ whole genome shotgun (WGS) entry which is preliminary data.</text>
</comment>
<dbReference type="SUPFAM" id="SSF50630">
    <property type="entry name" value="Acid proteases"/>
    <property type="match status" value="1"/>
</dbReference>
<reference evidence="5" key="1">
    <citation type="journal article" date="2019" name="Sci. Rep.">
        <title>Draft genome of Tanacetum cinerariifolium, the natural source of mosquito coil.</title>
        <authorList>
            <person name="Yamashiro T."/>
            <person name="Shiraishi A."/>
            <person name="Satake H."/>
            <person name="Nakayama K."/>
        </authorList>
    </citation>
    <scope>NUCLEOTIDE SEQUENCE</scope>
</reference>
<dbReference type="PROSITE" id="PS51379">
    <property type="entry name" value="4FE4S_FER_2"/>
    <property type="match status" value="1"/>
</dbReference>
<keyword evidence="1" id="KW-0863">Zinc-finger</keyword>
<feature type="compositionally biased region" description="Acidic residues" evidence="2">
    <location>
        <begin position="895"/>
        <end position="942"/>
    </location>
</feature>
<feature type="region of interest" description="Disordered" evidence="2">
    <location>
        <begin position="1243"/>
        <end position="1291"/>
    </location>
</feature>
<feature type="compositionally biased region" description="Basic and acidic residues" evidence="2">
    <location>
        <begin position="1243"/>
        <end position="1258"/>
    </location>
</feature>
<dbReference type="InterPro" id="IPR017896">
    <property type="entry name" value="4Fe4S_Fe-S-bd"/>
</dbReference>
<organism evidence="5">
    <name type="scientific">Tanacetum cinerariifolium</name>
    <name type="common">Dalmatian daisy</name>
    <name type="synonym">Chrysanthemum cinerariifolium</name>
    <dbReference type="NCBI Taxonomy" id="118510"/>
    <lineage>
        <taxon>Eukaryota</taxon>
        <taxon>Viridiplantae</taxon>
        <taxon>Streptophyta</taxon>
        <taxon>Embryophyta</taxon>
        <taxon>Tracheophyta</taxon>
        <taxon>Spermatophyta</taxon>
        <taxon>Magnoliopsida</taxon>
        <taxon>eudicotyledons</taxon>
        <taxon>Gunneridae</taxon>
        <taxon>Pentapetalae</taxon>
        <taxon>asterids</taxon>
        <taxon>campanulids</taxon>
        <taxon>Asterales</taxon>
        <taxon>Asteraceae</taxon>
        <taxon>Asteroideae</taxon>
        <taxon>Anthemideae</taxon>
        <taxon>Anthemidinae</taxon>
        <taxon>Tanacetum</taxon>
    </lineage>
</organism>
<dbReference type="PANTHER" id="PTHR15503">
    <property type="entry name" value="LDOC1 RELATED"/>
    <property type="match status" value="1"/>
</dbReference>
<evidence type="ECO:0000313" key="5">
    <source>
        <dbReference type="EMBL" id="GEU53982.1"/>
    </source>
</evidence>
<feature type="region of interest" description="Disordered" evidence="2">
    <location>
        <begin position="895"/>
        <end position="944"/>
    </location>
</feature>
<dbReference type="Gene3D" id="3.10.10.10">
    <property type="entry name" value="HIV Type 1 Reverse Transcriptase, subunit A, domain 1"/>
    <property type="match status" value="1"/>
</dbReference>
<name>A0A6L2KZR3_TANCI</name>
<dbReference type="Pfam" id="PF00098">
    <property type="entry name" value="zf-CCHC"/>
    <property type="match status" value="2"/>
</dbReference>
<feature type="compositionally biased region" description="Polar residues" evidence="2">
    <location>
        <begin position="1058"/>
        <end position="1075"/>
    </location>
</feature>
<feature type="domain" description="CCHC-type" evidence="3">
    <location>
        <begin position="1358"/>
        <end position="1373"/>
    </location>
</feature>
<feature type="region of interest" description="Disordered" evidence="2">
    <location>
        <begin position="1370"/>
        <end position="1389"/>
    </location>
</feature>
<evidence type="ECO:0000256" key="2">
    <source>
        <dbReference type="SAM" id="MobiDB-lite"/>
    </source>
</evidence>
<keyword evidence="1" id="KW-0479">Metal-binding</keyword>
<dbReference type="InterPro" id="IPR001878">
    <property type="entry name" value="Znf_CCHC"/>
</dbReference>
<proteinExistence type="predicted"/>
<dbReference type="GO" id="GO:0003676">
    <property type="term" value="F:nucleic acid binding"/>
    <property type="evidence" value="ECO:0007669"/>
    <property type="project" value="InterPro"/>
</dbReference>
<feature type="region of interest" description="Disordered" evidence="2">
    <location>
        <begin position="436"/>
        <end position="470"/>
    </location>
</feature>
<protein>
    <recommendedName>
        <fullName evidence="6">Reverse transcriptase domain-containing protein</fullName>
    </recommendedName>
</protein>
<dbReference type="GO" id="GO:0008270">
    <property type="term" value="F:zinc ion binding"/>
    <property type="evidence" value="ECO:0007669"/>
    <property type="project" value="UniProtKB-KW"/>
</dbReference>
<feature type="compositionally biased region" description="Low complexity" evidence="2">
    <location>
        <begin position="439"/>
        <end position="470"/>
    </location>
</feature>
<feature type="domain" description="4Fe-4S ferredoxin-type" evidence="4">
    <location>
        <begin position="1305"/>
        <end position="1334"/>
    </location>
</feature>
<evidence type="ECO:0000256" key="1">
    <source>
        <dbReference type="PROSITE-ProRule" id="PRU00047"/>
    </source>
</evidence>
<feature type="compositionally biased region" description="Acidic residues" evidence="2">
    <location>
        <begin position="49"/>
        <end position="95"/>
    </location>
</feature>
<feature type="compositionally biased region" description="Low complexity" evidence="2">
    <location>
        <begin position="1259"/>
        <end position="1291"/>
    </location>
</feature>
<evidence type="ECO:0000259" key="3">
    <source>
        <dbReference type="PROSITE" id="PS50158"/>
    </source>
</evidence>
<evidence type="ECO:0000259" key="4">
    <source>
        <dbReference type="PROSITE" id="PS51379"/>
    </source>
</evidence>
<sequence length="1389" mass="157664">MADLPTYYVAENPDNEPVKNMDEFALHMNPQQEGNMNGWIEADVPLLGEMDEPLGAEVEDDKDEEEDPEKEPEEEEIEDEEMVNDEDEKGNEEDEAKVINPYEEVDPHNRPPPTSDEETEFAPPVAQIVDADDVPIPLSVHIGVQKLIKQIHDRYRTEKKMAKKFRQDELRMNGQEFDITALDSAVRENRSENSKMMKMTEGLSNEFTKLKIQNRRAEELSRWEAWVRGIIPNNLRFQEEPSIYTASMPPADDPYVMVRDAAKDTQGDEDDDTNAPWDTQPFEPIMPLKRRSQTNPQPTLTQEAVDQLVRDGIKSAIRAERERVRIEATRAGGPTGGPAAAPVARECSFIGFMKCGPMQFHGTKGVVGLVRWFKKIENTFEIIELYIKGLPEIIKGETTSSRPATLNEAVHMEHALMEQKIQAKNERIAEGIKRKWENNNHCNNKNNNNNNRGNYRNNNRHNQNNNQRQSNARAMTTIQNAGENQIEIAPKYNRCERCHFDQCPPKCDNYGRKGHKTKDCRRKNVASGAIVQSNVVCYECEERGHKSRACPKRADRQGGNVQGQAYVIRDAEHNQGLNVVTGTFLLNNRYATILFDSRAGKSFLDIKFSHLIDIKLVKLNSSYKVKLADGKVVSTNSILRGCTLNILGHLFNINLMLIELGTFDVIVGMDWLVKRDAIIVKKYIERGSQLFIAQVMKKEPAKKQLQDVPVICNFPEVFPDDLQGLPPPRQVEFRIELIPGVAPVARAPYCLAPIELKELSSQLKELLENGFICPSSSPWGSPTFLEIRNMERVMNSTEFLRRIQPKVSVDPNYCQYQLHMLATCLPASESFSRFDHLSLGDYHGGLTSLLRHEKSDNEPLNNMDEFALHMNPQQEGNMNGWIEADVLLLGEMDEPLGPEVEDDKDEEEEPKEEEMEDEEMVNDEDDKGNEEDGAEIAADDDVPIPPVIQFGHNFHIGESSAIRDFFAGNSEVYAPGPMWCDLKSVHMGIKRLIRENRSENSKIMKMIEGLSREFTELKIHNRRAKELRYAAMDTQGDEDDDTNAPWDTQPFEPRGSPCDSQRSQTNPQPTLTQDAADQLVRDGIKAAIRAERDRVRIEATRARGPAGGPTAAPVARECSFIGFMKCGPTQFQEAEGHEVANGRPWTKVKQMMINEFCPTKEVQRLEDKLRHLKLKDMNIAAYKERFNEMAFFCPDDVHSEKKKVELYIKGFPEIIKGETTSSRPATLNEAVRMAHALMEQKIQAKNERKTEGIKRKWENNNQGNNNNNNSNNRGNYRNNNRHNQNNNRRQSNARALTTSQNAGANQTRIAPKCNHCGRCQNDQCPPKCDNYRRIGHKTKDCQSKNMASGATVQSNVVCYECGERGHKSRACPKRADRQGGNVHGQAYLS</sequence>
<gene>
    <name evidence="5" type="ORF">Tci_025960</name>
</gene>
<dbReference type="CDD" id="cd00303">
    <property type="entry name" value="retropepsin_like"/>
    <property type="match status" value="1"/>
</dbReference>
<evidence type="ECO:0008006" key="6">
    <source>
        <dbReference type="Google" id="ProtNLM"/>
    </source>
</evidence>
<dbReference type="InterPro" id="IPR021109">
    <property type="entry name" value="Peptidase_aspartic_dom_sf"/>
</dbReference>
<keyword evidence="1" id="KW-0862">Zinc</keyword>
<feature type="region of interest" description="Disordered" evidence="2">
    <location>
        <begin position="45"/>
        <end position="120"/>
    </location>
</feature>
<dbReference type="SUPFAM" id="SSF56672">
    <property type="entry name" value="DNA/RNA polymerases"/>
    <property type="match status" value="1"/>
</dbReference>
<dbReference type="InterPro" id="IPR036875">
    <property type="entry name" value="Znf_CCHC_sf"/>
</dbReference>
<dbReference type="Pfam" id="PF08284">
    <property type="entry name" value="RVP_2"/>
    <property type="match status" value="1"/>
</dbReference>
<dbReference type="Pfam" id="PF19259">
    <property type="entry name" value="Ty3_capsid"/>
    <property type="match status" value="1"/>
</dbReference>
<dbReference type="PROSITE" id="PS50158">
    <property type="entry name" value="ZF_CCHC"/>
    <property type="match status" value="2"/>
</dbReference>